<reference evidence="4 5" key="1">
    <citation type="journal article" date="2022" name="Allergy">
        <title>Genome assembly and annotation of Periplaneta americana reveal a comprehensive cockroach allergen profile.</title>
        <authorList>
            <person name="Wang L."/>
            <person name="Xiong Q."/>
            <person name="Saelim N."/>
            <person name="Wang L."/>
            <person name="Nong W."/>
            <person name="Wan A.T."/>
            <person name="Shi M."/>
            <person name="Liu X."/>
            <person name="Cao Q."/>
            <person name="Hui J.H.L."/>
            <person name="Sookrung N."/>
            <person name="Leung T.F."/>
            <person name="Tungtrongchitr A."/>
            <person name="Tsui S.K.W."/>
        </authorList>
    </citation>
    <scope>NUCLEOTIDE SEQUENCE [LARGE SCALE GENOMIC DNA]</scope>
    <source>
        <strain evidence="4">PWHHKU_190912</strain>
    </source>
</reference>
<protein>
    <recommendedName>
        <fullName evidence="3">DDE Tnp4 domain-containing protein</fullName>
    </recommendedName>
</protein>
<proteinExistence type="predicted"/>
<evidence type="ECO:0000256" key="2">
    <source>
        <dbReference type="ARBA" id="ARBA00022723"/>
    </source>
</evidence>
<keyword evidence="2" id="KW-0479">Metal-binding</keyword>
<dbReference type="Pfam" id="PF13359">
    <property type="entry name" value="DDE_Tnp_4"/>
    <property type="match status" value="1"/>
</dbReference>
<dbReference type="InterPro" id="IPR027806">
    <property type="entry name" value="HARBI1_dom"/>
</dbReference>
<gene>
    <name evidence="4" type="ORF">ANN_19538</name>
</gene>
<evidence type="ECO:0000313" key="4">
    <source>
        <dbReference type="EMBL" id="KAJ4430945.1"/>
    </source>
</evidence>
<dbReference type="EMBL" id="JAJSOF020000031">
    <property type="protein sequence ID" value="KAJ4430945.1"/>
    <property type="molecule type" value="Genomic_DNA"/>
</dbReference>
<accession>A0ABQ8SAD8</accession>
<sequence length="135" mass="15779">MERGWRPAADTVILGDSGYPLKAWLIPPIVRDIHDRGNVRFLRAHKVTRRVIENSIGILKEKFPCLNYLRVDPAFACKIFNCCVTLCNFSRYENYHGGEMKNEHEEIDDSVHAEEQEEDLQGADRLDRILNYFRQ</sequence>
<name>A0ABQ8SAD8_PERAM</name>
<keyword evidence="5" id="KW-1185">Reference proteome</keyword>
<evidence type="ECO:0000256" key="1">
    <source>
        <dbReference type="ARBA" id="ARBA00001968"/>
    </source>
</evidence>
<evidence type="ECO:0000259" key="3">
    <source>
        <dbReference type="Pfam" id="PF13359"/>
    </source>
</evidence>
<dbReference type="Proteomes" id="UP001148838">
    <property type="component" value="Unassembled WGS sequence"/>
</dbReference>
<comment type="caution">
    <text evidence="4">The sequence shown here is derived from an EMBL/GenBank/DDBJ whole genome shotgun (WGS) entry which is preliminary data.</text>
</comment>
<organism evidence="4 5">
    <name type="scientific">Periplaneta americana</name>
    <name type="common">American cockroach</name>
    <name type="synonym">Blatta americana</name>
    <dbReference type="NCBI Taxonomy" id="6978"/>
    <lineage>
        <taxon>Eukaryota</taxon>
        <taxon>Metazoa</taxon>
        <taxon>Ecdysozoa</taxon>
        <taxon>Arthropoda</taxon>
        <taxon>Hexapoda</taxon>
        <taxon>Insecta</taxon>
        <taxon>Pterygota</taxon>
        <taxon>Neoptera</taxon>
        <taxon>Polyneoptera</taxon>
        <taxon>Dictyoptera</taxon>
        <taxon>Blattodea</taxon>
        <taxon>Blattoidea</taxon>
        <taxon>Blattidae</taxon>
        <taxon>Blattinae</taxon>
        <taxon>Periplaneta</taxon>
    </lineage>
</organism>
<comment type="cofactor">
    <cofactor evidence="1">
        <name>a divalent metal cation</name>
        <dbReference type="ChEBI" id="CHEBI:60240"/>
    </cofactor>
</comment>
<evidence type="ECO:0000313" key="5">
    <source>
        <dbReference type="Proteomes" id="UP001148838"/>
    </source>
</evidence>
<feature type="domain" description="DDE Tnp4" evidence="3">
    <location>
        <begin position="10"/>
        <end position="88"/>
    </location>
</feature>